<dbReference type="SMART" id="SM00487">
    <property type="entry name" value="DEXDc"/>
    <property type="match status" value="1"/>
</dbReference>
<dbReference type="GO" id="GO:0003724">
    <property type="term" value="F:RNA helicase activity"/>
    <property type="evidence" value="ECO:0007669"/>
    <property type="project" value="UniProtKB-EC"/>
</dbReference>
<keyword evidence="6" id="KW-0694">RNA-binding</keyword>
<keyword evidence="3" id="KW-0378">Hydrolase</keyword>
<proteinExistence type="predicted"/>
<dbReference type="InterPro" id="IPR036612">
    <property type="entry name" value="KH_dom_type_1_sf"/>
</dbReference>
<dbReference type="InterPro" id="IPR001650">
    <property type="entry name" value="Helicase_C-like"/>
</dbReference>
<dbReference type="SUPFAM" id="SSF54791">
    <property type="entry name" value="Eukaryotic type KH-domain (KH-domain type I)"/>
    <property type="match status" value="1"/>
</dbReference>
<evidence type="ECO:0000259" key="9">
    <source>
        <dbReference type="PROSITE" id="PS51194"/>
    </source>
</evidence>
<dbReference type="PROSITE" id="PS51192">
    <property type="entry name" value="HELICASE_ATP_BIND_1"/>
    <property type="match status" value="1"/>
</dbReference>
<evidence type="ECO:0000256" key="7">
    <source>
        <dbReference type="SAM" id="MobiDB-lite"/>
    </source>
</evidence>
<dbReference type="SUPFAM" id="SSF52540">
    <property type="entry name" value="P-loop containing nucleoside triphosphate hydrolases"/>
    <property type="match status" value="2"/>
</dbReference>
<feature type="region of interest" description="Disordered" evidence="7">
    <location>
        <begin position="88"/>
        <end position="115"/>
    </location>
</feature>
<dbReference type="InterPro" id="IPR004088">
    <property type="entry name" value="KH_dom_type_1"/>
</dbReference>
<feature type="domain" description="Helicase ATP-binding" evidence="8">
    <location>
        <begin position="225"/>
        <end position="401"/>
    </location>
</feature>
<evidence type="ECO:0000256" key="5">
    <source>
        <dbReference type="ARBA" id="ARBA00022840"/>
    </source>
</evidence>
<evidence type="ECO:0000256" key="6">
    <source>
        <dbReference type="PROSITE-ProRule" id="PRU00117"/>
    </source>
</evidence>
<name>A0A821L0E5_9NEOP</name>
<dbReference type="EMBL" id="CAJOBZ010000001">
    <property type="protein sequence ID" value="CAF4743483.1"/>
    <property type="molecule type" value="Genomic_DNA"/>
</dbReference>
<dbReference type="GO" id="GO:0005524">
    <property type="term" value="F:ATP binding"/>
    <property type="evidence" value="ECO:0007669"/>
    <property type="project" value="UniProtKB-KW"/>
</dbReference>
<dbReference type="InterPro" id="IPR004087">
    <property type="entry name" value="KH_dom"/>
</dbReference>
<dbReference type="Gene3D" id="3.40.50.300">
    <property type="entry name" value="P-loop containing nucleotide triphosphate hydrolases"/>
    <property type="match status" value="2"/>
</dbReference>
<dbReference type="Proteomes" id="UP000663880">
    <property type="component" value="Unassembled WGS sequence"/>
</dbReference>
<keyword evidence="2" id="KW-0547">Nucleotide-binding</keyword>
<keyword evidence="11" id="KW-1185">Reference proteome</keyword>
<dbReference type="InterPro" id="IPR011545">
    <property type="entry name" value="DEAD/DEAH_box_helicase_dom"/>
</dbReference>
<evidence type="ECO:0000256" key="1">
    <source>
        <dbReference type="ARBA" id="ARBA00012552"/>
    </source>
</evidence>
<dbReference type="AlphaFoldDB" id="A0A821L0E5"/>
<dbReference type="GO" id="GO:0016787">
    <property type="term" value="F:hydrolase activity"/>
    <property type="evidence" value="ECO:0007669"/>
    <property type="project" value="UniProtKB-KW"/>
</dbReference>
<dbReference type="InterPro" id="IPR027417">
    <property type="entry name" value="P-loop_NTPase"/>
</dbReference>
<dbReference type="Pfam" id="PF00271">
    <property type="entry name" value="Helicase_C"/>
    <property type="match status" value="1"/>
</dbReference>
<gene>
    <name evidence="10" type="ORF">PMACD_LOCUS181</name>
</gene>
<protein>
    <recommendedName>
        <fullName evidence="1">RNA helicase</fullName>
        <ecNumber evidence="1">3.6.4.13</ecNumber>
    </recommendedName>
</protein>
<feature type="domain" description="Helicase C-terminal" evidence="9">
    <location>
        <begin position="430"/>
        <end position="575"/>
    </location>
</feature>
<organism evidence="10 11">
    <name type="scientific">Pieris macdunnoughi</name>
    <dbReference type="NCBI Taxonomy" id="345717"/>
    <lineage>
        <taxon>Eukaryota</taxon>
        <taxon>Metazoa</taxon>
        <taxon>Ecdysozoa</taxon>
        <taxon>Arthropoda</taxon>
        <taxon>Hexapoda</taxon>
        <taxon>Insecta</taxon>
        <taxon>Pterygota</taxon>
        <taxon>Neoptera</taxon>
        <taxon>Endopterygota</taxon>
        <taxon>Lepidoptera</taxon>
        <taxon>Glossata</taxon>
        <taxon>Ditrysia</taxon>
        <taxon>Papilionoidea</taxon>
        <taxon>Pieridae</taxon>
        <taxon>Pierinae</taxon>
        <taxon>Pieris</taxon>
    </lineage>
</organism>
<feature type="compositionally biased region" description="Polar residues" evidence="7">
    <location>
        <begin position="97"/>
        <end position="115"/>
    </location>
</feature>
<keyword evidence="5" id="KW-0067">ATP-binding</keyword>
<dbReference type="Pfam" id="PF00270">
    <property type="entry name" value="DEAD"/>
    <property type="match status" value="1"/>
</dbReference>
<sequence length="597" mass="66501">MGSQSNQSIGACTSDEHRVTEKVISIPSAKVGRVVGRRGFKLRDLENGGNVKIKIGDSAGDNTDITLFGTDFAIAKVAKMIKDLTIERKQSSKKPAGNSSSDTAAQAGLSSPNTVVNSERKEAIATALTHCDQVQNVNLVKLPHIVKNFYKEDPVVALMSEYMVTYWREYVYDITVKRKGKKLRVQEIPNLLLTFEQAFKYYPEILAKIHEQGLANPFPIQSQAWPILLKGEDMICIAQKGAGKTLAFLLPCLIHVGGQPTPREQRLGPTALIVAPTKQLAIQIQKELNKYHYKGVTSVCCIHGRADRQEQIDIVLKGVDIVITTPGRLFDLIIAKHVNVRYFSYIVLDEVDQMLEMGFGPQINLSLIDLRPEHQFVMTSVTLPSAVRHLADAYMHNPVYVNVGSSHTNTAVHTITQKVRVVEQNDKFSLLRHFICNMDSNNKVLIFCATKTIASNVTADLAYNGFDCKPLLGDQDESEFEAASQDTTDDTVSILVAADIAAQDIDMKDLTHVINFDFPQKIEEYVHRIGLMRKAGRKGSVISLMTKNDSVNASDLINILIEVKQEVPGELQNMADWYNMSKKENKRGRHGQRGRKQ</sequence>
<evidence type="ECO:0000256" key="2">
    <source>
        <dbReference type="ARBA" id="ARBA00022741"/>
    </source>
</evidence>
<dbReference type="CDD" id="cd18787">
    <property type="entry name" value="SF2_C_DEAD"/>
    <property type="match status" value="1"/>
</dbReference>
<evidence type="ECO:0000256" key="3">
    <source>
        <dbReference type="ARBA" id="ARBA00022801"/>
    </source>
</evidence>
<dbReference type="EC" id="3.6.4.13" evidence="1"/>
<dbReference type="InterPro" id="IPR014001">
    <property type="entry name" value="Helicase_ATP-bd"/>
</dbReference>
<dbReference type="Gene3D" id="3.30.1370.10">
    <property type="entry name" value="K Homology domain, type 1"/>
    <property type="match status" value="1"/>
</dbReference>
<dbReference type="OrthoDB" id="6905905at2759"/>
<dbReference type="GO" id="GO:0010468">
    <property type="term" value="P:regulation of gene expression"/>
    <property type="evidence" value="ECO:0007669"/>
    <property type="project" value="UniProtKB-ARBA"/>
</dbReference>
<evidence type="ECO:0000259" key="8">
    <source>
        <dbReference type="PROSITE" id="PS51192"/>
    </source>
</evidence>
<dbReference type="PANTHER" id="PTHR47958">
    <property type="entry name" value="ATP-DEPENDENT RNA HELICASE DBP3"/>
    <property type="match status" value="1"/>
</dbReference>
<evidence type="ECO:0000313" key="11">
    <source>
        <dbReference type="Proteomes" id="UP000663880"/>
    </source>
</evidence>
<accession>A0A821L0E5</accession>
<evidence type="ECO:0000256" key="4">
    <source>
        <dbReference type="ARBA" id="ARBA00022806"/>
    </source>
</evidence>
<dbReference type="Pfam" id="PF00013">
    <property type="entry name" value="KH_1"/>
    <property type="match status" value="1"/>
</dbReference>
<comment type="caution">
    <text evidence="10">The sequence shown here is derived from an EMBL/GenBank/DDBJ whole genome shotgun (WGS) entry which is preliminary data.</text>
</comment>
<dbReference type="SMART" id="SM00322">
    <property type="entry name" value="KH"/>
    <property type="match status" value="1"/>
</dbReference>
<dbReference type="PROSITE" id="PS50084">
    <property type="entry name" value="KH_TYPE_1"/>
    <property type="match status" value="1"/>
</dbReference>
<keyword evidence="4" id="KW-0347">Helicase</keyword>
<dbReference type="PROSITE" id="PS51194">
    <property type="entry name" value="HELICASE_CTER"/>
    <property type="match status" value="1"/>
</dbReference>
<evidence type="ECO:0000313" key="10">
    <source>
        <dbReference type="EMBL" id="CAF4743483.1"/>
    </source>
</evidence>
<reference evidence="10" key="1">
    <citation type="submission" date="2021-02" db="EMBL/GenBank/DDBJ databases">
        <authorList>
            <person name="Steward A R."/>
        </authorList>
    </citation>
    <scope>NUCLEOTIDE SEQUENCE</scope>
</reference>
<dbReference type="SMART" id="SM00490">
    <property type="entry name" value="HELICc"/>
    <property type="match status" value="1"/>
</dbReference>
<dbReference type="GO" id="GO:0003723">
    <property type="term" value="F:RNA binding"/>
    <property type="evidence" value="ECO:0007669"/>
    <property type="project" value="UniProtKB-UniRule"/>
</dbReference>